<dbReference type="AlphaFoldDB" id="X1LA18"/>
<accession>X1LA18</accession>
<comment type="caution">
    <text evidence="1">The sequence shown here is derived from an EMBL/GenBank/DDBJ whole genome shotgun (WGS) entry which is preliminary data.</text>
</comment>
<name>X1LA18_9ZZZZ</name>
<gene>
    <name evidence="1" type="ORF">S06H3_20936</name>
</gene>
<proteinExistence type="predicted"/>
<dbReference type="EMBL" id="BARV01010912">
    <property type="protein sequence ID" value="GAI02706.1"/>
    <property type="molecule type" value="Genomic_DNA"/>
</dbReference>
<organism evidence="1">
    <name type="scientific">marine sediment metagenome</name>
    <dbReference type="NCBI Taxonomy" id="412755"/>
    <lineage>
        <taxon>unclassified sequences</taxon>
        <taxon>metagenomes</taxon>
        <taxon>ecological metagenomes</taxon>
    </lineage>
</organism>
<evidence type="ECO:0000313" key="1">
    <source>
        <dbReference type="EMBL" id="GAI02706.1"/>
    </source>
</evidence>
<protein>
    <submittedName>
        <fullName evidence="1">Uncharacterized protein</fullName>
    </submittedName>
</protein>
<reference evidence="1" key="1">
    <citation type="journal article" date="2014" name="Front. Microbiol.">
        <title>High frequency of phylogenetically diverse reductive dehalogenase-homologous genes in deep subseafloor sedimentary metagenomes.</title>
        <authorList>
            <person name="Kawai M."/>
            <person name="Futagami T."/>
            <person name="Toyoda A."/>
            <person name="Takaki Y."/>
            <person name="Nishi S."/>
            <person name="Hori S."/>
            <person name="Arai W."/>
            <person name="Tsubouchi T."/>
            <person name="Morono Y."/>
            <person name="Uchiyama I."/>
            <person name="Ito T."/>
            <person name="Fujiyama A."/>
            <person name="Inagaki F."/>
            <person name="Takami H."/>
        </authorList>
    </citation>
    <scope>NUCLEOTIDE SEQUENCE</scope>
    <source>
        <strain evidence="1">Expedition CK06-06</strain>
    </source>
</reference>
<sequence length="47" mass="5168">THNGLDELPREEAYFTWQQRQAVDLAQVNAFKVGATVAAADAVKLHS</sequence>
<feature type="non-terminal residue" evidence="1">
    <location>
        <position position="1"/>
    </location>
</feature>